<proteinExistence type="inferred from homology"/>
<dbReference type="PANTHER" id="PTHR15215:SF2">
    <property type="entry name" value="PROTEIN THEMIS2"/>
    <property type="match status" value="1"/>
</dbReference>
<sequence length="560" mass="63902">MKMIRIFFFPVGSVYELSGSECCLSTGDLMKIVDIQLQSVNCKNVEHGHTFELPLSFKGLFQPSREPCRNKKKLFSSQSSFSKAKFSDSHQQQFYTLQEILQSAAIRCSRLKCAEIGSGEFELYPVYKVEAVMHFRNDVVKISSMLDIEVVDITEESQQIHFIKPLMLSEVLKMDNVLPVEAEILVGPECLPVFQSDWTSHLHKGSRIHIHNQVSSWKILATSRKSKTHTNHFLISSNYKGRFRRCPRKFSCTSELVLVLSTAEKLQVVVTKDYESNDDDLPLFSVGDRLELHSLARASSSSMMDMLVCYRDSGDQNREQIQVPLFLEAGFVENVRDSRKYTLLEAVEHLNLPCQVKVVGNENAFDPLSSFSVLTLEAQIKEPFLTVSLANKPDLTFEIPPKWLDFSLFFTGGPVKATPPTSTSSVEELTETFYYELLKQLPSNAPPPRPPKRKDCTLDECYLNSTEGRKIEETSKSQFSICQDSAKHLFYRPKQRSIDHLPLTNPNQYTTEYKPQRSQKPAKPCKQATDFINDSDHEYEEVNQEVKEIVHQMGRAAIKH</sequence>
<dbReference type="Pfam" id="PF12736">
    <property type="entry name" value="CABIT"/>
    <property type="match status" value="3"/>
</dbReference>
<organism evidence="4 5">
    <name type="scientific">Phrynosoma platyrhinos</name>
    <name type="common">Desert horned lizard</name>
    <dbReference type="NCBI Taxonomy" id="52577"/>
    <lineage>
        <taxon>Eukaryota</taxon>
        <taxon>Metazoa</taxon>
        <taxon>Chordata</taxon>
        <taxon>Craniata</taxon>
        <taxon>Vertebrata</taxon>
        <taxon>Euteleostomi</taxon>
        <taxon>Lepidosauria</taxon>
        <taxon>Squamata</taxon>
        <taxon>Bifurcata</taxon>
        <taxon>Unidentata</taxon>
        <taxon>Episquamata</taxon>
        <taxon>Toxicofera</taxon>
        <taxon>Iguania</taxon>
        <taxon>Phrynosomatidae</taxon>
        <taxon>Phrynosomatinae</taxon>
        <taxon>Phrynosoma</taxon>
    </lineage>
</organism>
<comment type="caution">
    <text evidence="4">The sequence shown here is derived from an EMBL/GenBank/DDBJ whole genome shotgun (WGS) entry which is preliminary data.</text>
</comment>
<feature type="domain" description="CABIT" evidence="3">
    <location>
        <begin position="12"/>
        <end position="62"/>
    </location>
</feature>
<evidence type="ECO:0000313" key="5">
    <source>
        <dbReference type="Proteomes" id="UP000826234"/>
    </source>
</evidence>
<dbReference type="Proteomes" id="UP000826234">
    <property type="component" value="Unassembled WGS sequence"/>
</dbReference>
<protein>
    <recommendedName>
        <fullName evidence="3">CABIT domain-containing protein</fullName>
    </recommendedName>
</protein>
<comment type="similarity">
    <text evidence="1">Belongs to the themis family.</text>
</comment>
<evidence type="ECO:0000259" key="3">
    <source>
        <dbReference type="Pfam" id="PF12736"/>
    </source>
</evidence>
<dbReference type="EMBL" id="JAIPUX010000035">
    <property type="protein sequence ID" value="KAH0631285.1"/>
    <property type="molecule type" value="Genomic_DNA"/>
</dbReference>
<dbReference type="PANTHER" id="PTHR15215">
    <property type="entry name" value="CABIT DOMAIN-CONTAINING PROTEIN"/>
    <property type="match status" value="1"/>
</dbReference>
<reference evidence="4 5" key="1">
    <citation type="journal article" date="2022" name="Gigascience">
        <title>A chromosome-level genome assembly and annotation of the desert horned lizard, Phrynosoma platyrhinos, provides insight into chromosomal rearrangements among reptiles.</title>
        <authorList>
            <person name="Koochekian N."/>
            <person name="Ascanio A."/>
            <person name="Farleigh K."/>
            <person name="Card D.C."/>
            <person name="Schield D.R."/>
            <person name="Castoe T.A."/>
            <person name="Jezkova T."/>
        </authorList>
    </citation>
    <scope>NUCLEOTIDE SEQUENCE [LARGE SCALE GENOMIC DNA]</scope>
    <source>
        <strain evidence="4">NK-2021</strain>
    </source>
</reference>
<keyword evidence="5" id="KW-1185">Reference proteome</keyword>
<feature type="compositionally biased region" description="Polar residues" evidence="2">
    <location>
        <begin position="504"/>
        <end position="519"/>
    </location>
</feature>
<feature type="domain" description="CABIT" evidence="3">
    <location>
        <begin position="188"/>
        <end position="397"/>
    </location>
</feature>
<accession>A0ABQ7TNA8</accession>
<evidence type="ECO:0000256" key="1">
    <source>
        <dbReference type="ARBA" id="ARBA00006414"/>
    </source>
</evidence>
<dbReference type="InterPro" id="IPR039671">
    <property type="entry name" value="THEMIS"/>
</dbReference>
<evidence type="ECO:0000313" key="4">
    <source>
        <dbReference type="EMBL" id="KAH0631285.1"/>
    </source>
</evidence>
<feature type="domain" description="CABIT" evidence="3">
    <location>
        <begin position="85"/>
        <end position="158"/>
    </location>
</feature>
<dbReference type="InterPro" id="IPR025946">
    <property type="entry name" value="CABIT_dom"/>
</dbReference>
<feature type="region of interest" description="Disordered" evidence="2">
    <location>
        <begin position="500"/>
        <end position="528"/>
    </location>
</feature>
<gene>
    <name evidence="4" type="ORF">JD844_005566</name>
</gene>
<name>A0ABQ7TNA8_PHRPL</name>
<evidence type="ECO:0000256" key="2">
    <source>
        <dbReference type="SAM" id="MobiDB-lite"/>
    </source>
</evidence>